<comment type="caution">
    <text evidence="1">The sequence shown here is derived from an EMBL/GenBank/DDBJ whole genome shotgun (WGS) entry which is preliminary data.</text>
</comment>
<dbReference type="Proteomes" id="UP001055102">
    <property type="component" value="Unassembled WGS sequence"/>
</dbReference>
<evidence type="ECO:0000313" key="1">
    <source>
        <dbReference type="EMBL" id="GJE08661.1"/>
    </source>
</evidence>
<name>A0ABQ4T434_9HYPH</name>
<reference evidence="1" key="2">
    <citation type="submission" date="2021-08" db="EMBL/GenBank/DDBJ databases">
        <authorList>
            <person name="Tani A."/>
            <person name="Ola A."/>
            <person name="Ogura Y."/>
            <person name="Katsura K."/>
            <person name="Hayashi T."/>
        </authorList>
    </citation>
    <scope>NUCLEOTIDE SEQUENCE</scope>
    <source>
        <strain evidence="1">LMG 23639</strain>
    </source>
</reference>
<dbReference type="RefSeq" id="WP_238278553.1">
    <property type="nucleotide sequence ID" value="NZ_BPQR01000084.1"/>
</dbReference>
<organism evidence="1 2">
    <name type="scientific">Methylobacterium jeotgali</name>
    <dbReference type="NCBI Taxonomy" id="381630"/>
    <lineage>
        <taxon>Bacteria</taxon>
        <taxon>Pseudomonadati</taxon>
        <taxon>Pseudomonadota</taxon>
        <taxon>Alphaproteobacteria</taxon>
        <taxon>Hyphomicrobiales</taxon>
        <taxon>Methylobacteriaceae</taxon>
        <taxon>Methylobacterium</taxon>
    </lineage>
</organism>
<reference evidence="1" key="1">
    <citation type="journal article" date="2021" name="Front. Microbiol.">
        <title>Comprehensive Comparative Genomics and Phenotyping of Methylobacterium Species.</title>
        <authorList>
            <person name="Alessa O."/>
            <person name="Ogura Y."/>
            <person name="Fujitani Y."/>
            <person name="Takami H."/>
            <person name="Hayashi T."/>
            <person name="Sahin N."/>
            <person name="Tani A."/>
        </authorList>
    </citation>
    <scope>NUCLEOTIDE SEQUENCE</scope>
    <source>
        <strain evidence="1">LMG 23639</strain>
    </source>
</reference>
<protein>
    <recommendedName>
        <fullName evidence="3">Helix-turn-helix domain-containing protein</fullName>
    </recommendedName>
</protein>
<gene>
    <name evidence="1" type="ORF">AOPFMNJM_4004</name>
</gene>
<keyword evidence="2" id="KW-1185">Reference proteome</keyword>
<sequence>MTRVSDEYDATIVSLLAEGLTAGEVARRILVGRHWVCLRANVLGLEAIWRANGLAEPKRRRRQRARSRDEIVAAVNEIVGTRSDNSASILARTVRAQAAAGVAYSDNGIACLHDHGLSLDDIESALGVPPSIAARAIRQYSEARP</sequence>
<dbReference type="EMBL" id="BPQR01000084">
    <property type="protein sequence ID" value="GJE08661.1"/>
    <property type="molecule type" value="Genomic_DNA"/>
</dbReference>
<evidence type="ECO:0000313" key="2">
    <source>
        <dbReference type="Proteomes" id="UP001055102"/>
    </source>
</evidence>
<evidence type="ECO:0008006" key="3">
    <source>
        <dbReference type="Google" id="ProtNLM"/>
    </source>
</evidence>
<accession>A0ABQ4T434</accession>
<proteinExistence type="predicted"/>